<reference evidence="2" key="1">
    <citation type="submission" date="2021-06" db="EMBL/GenBank/DDBJ databases">
        <authorList>
            <person name="Hodson N. C."/>
            <person name="Mongue J. A."/>
            <person name="Jaron S. K."/>
        </authorList>
    </citation>
    <scope>NUCLEOTIDE SEQUENCE</scope>
</reference>
<sequence>MKFNFSLIINRGKIPGAKKCQVEVVFGKGRNSKRIFMRLRGVIDLAAASSVINFVDRFVYEHLTGYLEGLCDCSWIGGGRRTFLTSVKNMDEVMVEVDGSHGEGGGQIIRNAVAYACLLRRKLRVTNIRAGRPNPGLASQHLESILALLRLTQASSPSRLAKGVTEFELDGTCVHGKKDGVYTTVDLKTAGSTSLCIQCILPYLLTLTSPSQIRIIGGTHVLKAPNFDYLSRIFVPTMNRFLNYNIDIRMDRPGYFPRGGGVLKLFVNREDGKSPTFNHFSLIERGNLVEVHAILNLTPKLASRTNEFCNKISADTRNIEVRTVSYASVEYYLIFDKSYVGFYYLAEGRNPSASDVYTGIDYVKNRLECFLKSSAVVDEFMQDQLIMYMALAKFYNPEGSSEMYTGPLTDHTTSAIHVSNLFLQHKCSFVVTPIDNGNTFSVKV</sequence>
<evidence type="ECO:0000259" key="1">
    <source>
        <dbReference type="Pfam" id="PF01137"/>
    </source>
</evidence>
<organism evidence="2 3">
    <name type="scientific">Allacma fusca</name>
    <dbReference type="NCBI Taxonomy" id="39272"/>
    <lineage>
        <taxon>Eukaryota</taxon>
        <taxon>Metazoa</taxon>
        <taxon>Ecdysozoa</taxon>
        <taxon>Arthropoda</taxon>
        <taxon>Hexapoda</taxon>
        <taxon>Collembola</taxon>
        <taxon>Symphypleona</taxon>
        <taxon>Sminthuridae</taxon>
        <taxon>Allacma</taxon>
    </lineage>
</organism>
<dbReference type="OrthoDB" id="25029at2759"/>
<dbReference type="GO" id="GO:0005634">
    <property type="term" value="C:nucleus"/>
    <property type="evidence" value="ECO:0007669"/>
    <property type="project" value="TreeGrafter"/>
</dbReference>
<keyword evidence="3" id="KW-1185">Reference proteome</keyword>
<protein>
    <recommendedName>
        <fullName evidence="1">RNA 3'-terminal phosphate cyclase domain-containing protein</fullName>
    </recommendedName>
</protein>
<dbReference type="PANTHER" id="PTHR11096">
    <property type="entry name" value="RNA 3' TERMINAL PHOSPHATE CYCLASE"/>
    <property type="match status" value="1"/>
</dbReference>
<dbReference type="InterPro" id="IPR000228">
    <property type="entry name" value="RNA3'_term_phos_cyc"/>
</dbReference>
<name>A0A8J2KPS9_9HEXA</name>
<dbReference type="Proteomes" id="UP000708208">
    <property type="component" value="Unassembled WGS sequence"/>
</dbReference>
<feature type="domain" description="RNA 3'-terminal phosphate cyclase" evidence="1">
    <location>
        <begin position="102"/>
        <end position="427"/>
    </location>
</feature>
<evidence type="ECO:0000313" key="2">
    <source>
        <dbReference type="EMBL" id="CAG7729775.1"/>
    </source>
</evidence>
<accession>A0A8J2KPS9</accession>
<dbReference type="AlphaFoldDB" id="A0A8J2KPS9"/>
<dbReference type="GO" id="GO:0006396">
    <property type="term" value="P:RNA processing"/>
    <property type="evidence" value="ECO:0007669"/>
    <property type="project" value="InterPro"/>
</dbReference>
<dbReference type="EMBL" id="CAJVCH010183932">
    <property type="protein sequence ID" value="CAG7729775.1"/>
    <property type="molecule type" value="Genomic_DNA"/>
</dbReference>
<dbReference type="InterPro" id="IPR023797">
    <property type="entry name" value="RNA3'_phos_cyclase_dom"/>
</dbReference>
<proteinExistence type="predicted"/>
<dbReference type="Pfam" id="PF01137">
    <property type="entry name" value="RTC"/>
    <property type="match status" value="1"/>
</dbReference>
<comment type="caution">
    <text evidence="2">The sequence shown here is derived from an EMBL/GenBank/DDBJ whole genome shotgun (WGS) entry which is preliminary data.</text>
</comment>
<dbReference type="PANTHER" id="PTHR11096:SF0">
    <property type="entry name" value="RNA 3'-TERMINAL PHOSPHATE CYCLASE"/>
    <property type="match status" value="1"/>
</dbReference>
<evidence type="ECO:0000313" key="3">
    <source>
        <dbReference type="Proteomes" id="UP000708208"/>
    </source>
</evidence>
<dbReference type="GO" id="GO:0003963">
    <property type="term" value="F:RNA-3'-phosphate cyclase activity"/>
    <property type="evidence" value="ECO:0007669"/>
    <property type="project" value="TreeGrafter"/>
</dbReference>
<gene>
    <name evidence="2" type="ORF">AFUS01_LOCUS18467</name>
</gene>